<dbReference type="EMBL" id="BAAARK010000001">
    <property type="protein sequence ID" value="GAA2646646.1"/>
    <property type="molecule type" value="Genomic_DNA"/>
</dbReference>
<keyword evidence="4" id="KW-1185">Reference proteome</keyword>
<evidence type="ECO:0000256" key="1">
    <source>
        <dbReference type="ARBA" id="ARBA00023002"/>
    </source>
</evidence>
<dbReference type="CDD" id="cd19080">
    <property type="entry name" value="AKR_AKR9A_9B"/>
    <property type="match status" value="1"/>
</dbReference>
<proteinExistence type="predicted"/>
<comment type="caution">
    <text evidence="3">The sequence shown here is derived from an EMBL/GenBank/DDBJ whole genome shotgun (WGS) entry which is preliminary data.</text>
</comment>
<evidence type="ECO:0000259" key="2">
    <source>
        <dbReference type="Pfam" id="PF00248"/>
    </source>
</evidence>
<dbReference type="InterPro" id="IPR036812">
    <property type="entry name" value="NAD(P)_OxRdtase_dom_sf"/>
</dbReference>
<dbReference type="Proteomes" id="UP001500994">
    <property type="component" value="Unassembled WGS sequence"/>
</dbReference>
<accession>A0ABP6DJB7</accession>
<protein>
    <submittedName>
        <fullName evidence="3">Aldo/keto reductase</fullName>
    </submittedName>
</protein>
<evidence type="ECO:0000313" key="4">
    <source>
        <dbReference type="Proteomes" id="UP001500994"/>
    </source>
</evidence>
<dbReference type="PANTHER" id="PTHR43364">
    <property type="entry name" value="NADH-SPECIFIC METHYLGLYOXAL REDUCTASE-RELATED"/>
    <property type="match status" value="1"/>
</dbReference>
<reference evidence="4" key="1">
    <citation type="journal article" date="2019" name="Int. J. Syst. Evol. Microbiol.">
        <title>The Global Catalogue of Microorganisms (GCM) 10K type strain sequencing project: providing services to taxonomists for standard genome sequencing and annotation.</title>
        <authorList>
            <consortium name="The Broad Institute Genomics Platform"/>
            <consortium name="The Broad Institute Genome Sequencing Center for Infectious Disease"/>
            <person name="Wu L."/>
            <person name="Ma J."/>
        </authorList>
    </citation>
    <scope>NUCLEOTIDE SEQUENCE [LARGE SCALE GENOMIC DNA]</scope>
    <source>
        <strain evidence="4">JCM 16374</strain>
    </source>
</reference>
<keyword evidence="1" id="KW-0560">Oxidoreductase</keyword>
<evidence type="ECO:0000313" key="3">
    <source>
        <dbReference type="EMBL" id="GAA2646646.1"/>
    </source>
</evidence>
<dbReference type="PANTHER" id="PTHR43364:SF4">
    <property type="entry name" value="NAD(P)-LINKED OXIDOREDUCTASE SUPERFAMILY PROTEIN"/>
    <property type="match status" value="1"/>
</dbReference>
<dbReference type="InterPro" id="IPR023210">
    <property type="entry name" value="NADP_OxRdtase_dom"/>
</dbReference>
<organism evidence="3 4">
    <name type="scientific">Streptomyces lunalinharesii</name>
    <dbReference type="NCBI Taxonomy" id="333384"/>
    <lineage>
        <taxon>Bacteria</taxon>
        <taxon>Bacillati</taxon>
        <taxon>Actinomycetota</taxon>
        <taxon>Actinomycetes</taxon>
        <taxon>Kitasatosporales</taxon>
        <taxon>Streptomycetaceae</taxon>
        <taxon>Streptomyces</taxon>
    </lineage>
</organism>
<dbReference type="SUPFAM" id="SSF51430">
    <property type="entry name" value="NAD(P)-linked oxidoreductase"/>
    <property type="match status" value="1"/>
</dbReference>
<gene>
    <name evidence="3" type="ORF">GCM10009864_06570</name>
</gene>
<name>A0ABP6DJB7_9ACTN</name>
<sequence>MPMKYDVLGRTGLRISELALGAGTFGVDDWGASTEVAAQLLDTYAQAGGNFLDTGNVYGGGRSEECLGTVLAGGRRDQFVLATKYNAMTRPGDVNSAGNHRKNLVASLEASLRRLRTDRIDLLWLHARDALTPVEEVMRALDDQIRAGKVLYVGASNWPAWEVSRANMLAELRGWSAFAGLQARYNLLDRTPERDLLPMAATCDVTVFAWGALAEGRLTGKYLRGERGRLSVENWAGDSDDDTALVREVVRIADEGGWTPAQVALAWLRTRPHPVLPILGATRPEQLHDTLASLDVTLDRAHLTRLDDLSAPTLGFPRDLMRHPKYTRGAYGDRWQDIERRRPPARTVTDVL</sequence>
<dbReference type="Pfam" id="PF00248">
    <property type="entry name" value="Aldo_ket_red"/>
    <property type="match status" value="1"/>
</dbReference>
<dbReference type="InterPro" id="IPR050523">
    <property type="entry name" value="AKR_Detox_Biosynth"/>
</dbReference>
<feature type="domain" description="NADP-dependent oxidoreductase" evidence="2">
    <location>
        <begin position="17"/>
        <end position="309"/>
    </location>
</feature>
<dbReference type="Gene3D" id="3.20.20.100">
    <property type="entry name" value="NADP-dependent oxidoreductase domain"/>
    <property type="match status" value="1"/>
</dbReference>